<dbReference type="Gramene" id="RZC55896">
    <property type="protein sequence ID" value="RZC55896"/>
    <property type="gene ID" value="C5167_014747"/>
</dbReference>
<evidence type="ECO:0000259" key="1">
    <source>
        <dbReference type="PROSITE" id="PS51252"/>
    </source>
</evidence>
<dbReference type="SUPFAM" id="SSF57262">
    <property type="entry name" value="Leech antihemostatic proteins"/>
    <property type="match status" value="1"/>
</dbReference>
<sequence>MGKNIRMILGKCVPPKHCRLICPNGFIKDNDGCKTCTCSPECPRIRCRMYCPEYLKDENLCETCECV</sequence>
<dbReference type="PROSITE" id="PS51252">
    <property type="entry name" value="ANTISTASIN"/>
    <property type="match status" value="1"/>
</dbReference>
<evidence type="ECO:0000313" key="3">
    <source>
        <dbReference type="Proteomes" id="UP000316621"/>
    </source>
</evidence>
<protein>
    <recommendedName>
        <fullName evidence="1">Antistasin-like domain-containing protein</fullName>
    </recommendedName>
</protein>
<feature type="domain" description="Antistasin-like" evidence="1">
    <location>
        <begin position="12"/>
        <end position="38"/>
    </location>
</feature>
<organism evidence="2 3">
    <name type="scientific">Papaver somniferum</name>
    <name type="common">Opium poppy</name>
    <dbReference type="NCBI Taxonomy" id="3469"/>
    <lineage>
        <taxon>Eukaryota</taxon>
        <taxon>Viridiplantae</taxon>
        <taxon>Streptophyta</taxon>
        <taxon>Embryophyta</taxon>
        <taxon>Tracheophyta</taxon>
        <taxon>Spermatophyta</taxon>
        <taxon>Magnoliopsida</taxon>
        <taxon>Ranunculales</taxon>
        <taxon>Papaveraceae</taxon>
        <taxon>Papaveroideae</taxon>
        <taxon>Papaver</taxon>
    </lineage>
</organism>
<evidence type="ECO:0000313" key="2">
    <source>
        <dbReference type="EMBL" id="RZC55896.1"/>
    </source>
</evidence>
<dbReference type="Gene3D" id="2.10.22.10">
    <property type="entry name" value="Antistasin, domain 1"/>
    <property type="match status" value="2"/>
</dbReference>
<accession>A0A4Y7J627</accession>
<dbReference type="Pfam" id="PF02822">
    <property type="entry name" value="Antistasin"/>
    <property type="match status" value="2"/>
</dbReference>
<dbReference type="EMBL" id="CM010717">
    <property type="protein sequence ID" value="RZC55896.1"/>
    <property type="molecule type" value="Genomic_DNA"/>
</dbReference>
<dbReference type="GO" id="GO:0004867">
    <property type="term" value="F:serine-type endopeptidase inhibitor activity"/>
    <property type="evidence" value="ECO:0007669"/>
    <property type="project" value="InterPro"/>
</dbReference>
<dbReference type="Proteomes" id="UP000316621">
    <property type="component" value="Chromosome 3"/>
</dbReference>
<gene>
    <name evidence="2" type="ORF">C5167_014747</name>
</gene>
<proteinExistence type="predicted"/>
<dbReference type="AlphaFoldDB" id="A0A4Y7J627"/>
<dbReference type="InterPro" id="IPR011061">
    <property type="entry name" value="Hirudin/antistatin"/>
</dbReference>
<dbReference type="InterPro" id="IPR004094">
    <property type="entry name" value="Antistasin-like"/>
</dbReference>
<reference evidence="2 3" key="1">
    <citation type="journal article" date="2018" name="Science">
        <title>The opium poppy genome and morphinan production.</title>
        <authorList>
            <person name="Guo L."/>
            <person name="Winzer T."/>
            <person name="Yang X."/>
            <person name="Li Y."/>
            <person name="Ning Z."/>
            <person name="He Z."/>
            <person name="Teodor R."/>
            <person name="Lu Y."/>
            <person name="Bowser T.A."/>
            <person name="Graham I.A."/>
            <person name="Ye K."/>
        </authorList>
    </citation>
    <scope>NUCLEOTIDE SEQUENCE [LARGE SCALE GENOMIC DNA]</scope>
    <source>
        <strain evidence="3">cv. HN1</strain>
        <tissue evidence="2">Leaves</tissue>
    </source>
</reference>
<name>A0A4Y7J627_PAPSO</name>
<keyword evidence="3" id="KW-1185">Reference proteome</keyword>